<feature type="transmembrane region" description="Helical" evidence="1">
    <location>
        <begin position="15"/>
        <end position="35"/>
    </location>
</feature>
<proteinExistence type="predicted"/>
<keyword evidence="1" id="KW-0472">Membrane</keyword>
<evidence type="ECO:0000313" key="3">
    <source>
        <dbReference type="Proteomes" id="UP000190135"/>
    </source>
</evidence>
<dbReference type="STRING" id="1365950.SAMN05428963_103392"/>
<keyword evidence="3" id="KW-1185">Reference proteome</keyword>
<dbReference type="Proteomes" id="UP000190135">
    <property type="component" value="Unassembled WGS sequence"/>
</dbReference>
<evidence type="ECO:0000256" key="1">
    <source>
        <dbReference type="SAM" id="Phobius"/>
    </source>
</evidence>
<keyword evidence="1" id="KW-0812">Transmembrane</keyword>
<gene>
    <name evidence="2" type="ORF">SAMN05428963_103392</name>
</gene>
<name>A0A1T4P938_9HYPH</name>
<dbReference type="AlphaFoldDB" id="A0A1T4P938"/>
<evidence type="ECO:0000313" key="2">
    <source>
        <dbReference type="EMBL" id="SJZ87837.1"/>
    </source>
</evidence>
<keyword evidence="1" id="KW-1133">Transmembrane helix</keyword>
<accession>A0A1T4P938</accession>
<sequence>MDQNFKEHTHIRSVWMSWLLFLGIIVVIFGGVVLLKLG</sequence>
<reference evidence="2 3" key="1">
    <citation type="submission" date="2017-02" db="EMBL/GenBank/DDBJ databases">
        <authorList>
            <person name="Peterson S.W."/>
        </authorList>
    </citation>
    <scope>NUCLEOTIDE SEQUENCE [LARGE SCALE GENOMIC DNA]</scope>
    <source>
        <strain evidence="2 3">USBA 369</strain>
    </source>
</reference>
<protein>
    <submittedName>
        <fullName evidence="2">Uncharacterized protein</fullName>
    </submittedName>
</protein>
<dbReference type="EMBL" id="FUXL01000003">
    <property type="protein sequence ID" value="SJZ87837.1"/>
    <property type="molecule type" value="Genomic_DNA"/>
</dbReference>
<organism evidence="2 3">
    <name type="scientific">Consotaella salsifontis</name>
    <dbReference type="NCBI Taxonomy" id="1365950"/>
    <lineage>
        <taxon>Bacteria</taxon>
        <taxon>Pseudomonadati</taxon>
        <taxon>Pseudomonadota</taxon>
        <taxon>Alphaproteobacteria</taxon>
        <taxon>Hyphomicrobiales</taxon>
        <taxon>Aurantimonadaceae</taxon>
        <taxon>Consotaella</taxon>
    </lineage>
</organism>